<evidence type="ECO:0000259" key="3">
    <source>
        <dbReference type="Pfam" id="PF20981"/>
    </source>
</evidence>
<dbReference type="InterPro" id="IPR038514">
    <property type="entry name" value="AAR2_C_sf"/>
</dbReference>
<dbReference type="GO" id="GO:0000244">
    <property type="term" value="P:spliceosomal tri-snRNP complex assembly"/>
    <property type="evidence" value="ECO:0007669"/>
    <property type="project" value="TreeGrafter"/>
</dbReference>
<comment type="caution">
    <text evidence="4">The sequence shown here is derived from an EMBL/GenBank/DDBJ whole genome shotgun (WGS) entry which is preliminary data.</text>
</comment>
<dbReference type="EMBL" id="MPUH01000502">
    <property type="protein sequence ID" value="OMJ78819.1"/>
    <property type="molecule type" value="Genomic_DNA"/>
</dbReference>
<evidence type="ECO:0008006" key="6">
    <source>
        <dbReference type="Google" id="ProtNLM"/>
    </source>
</evidence>
<dbReference type="InterPro" id="IPR007946">
    <property type="entry name" value="AAR2"/>
</dbReference>
<dbReference type="CDD" id="cd13778">
    <property type="entry name" value="Aar2_C"/>
    <property type="match status" value="1"/>
</dbReference>
<feature type="domain" description="AAR2 N-terminal" evidence="3">
    <location>
        <begin position="7"/>
        <end position="128"/>
    </location>
</feature>
<evidence type="ECO:0000256" key="1">
    <source>
        <dbReference type="ARBA" id="ARBA00006281"/>
    </source>
</evidence>
<feature type="domain" description="AAR2 C-terminal" evidence="2">
    <location>
        <begin position="159"/>
        <end position="311"/>
    </location>
</feature>
<dbReference type="Proteomes" id="UP000187209">
    <property type="component" value="Unassembled WGS sequence"/>
</dbReference>
<accession>A0A1R2BPQ6</accession>
<gene>
    <name evidence="4" type="ORF">SteCoe_21303</name>
</gene>
<keyword evidence="5" id="KW-1185">Reference proteome</keyword>
<evidence type="ECO:0000313" key="4">
    <source>
        <dbReference type="EMBL" id="OMJ78819.1"/>
    </source>
</evidence>
<comment type="similarity">
    <text evidence="1">Belongs to the AAR2 family.</text>
</comment>
<dbReference type="Pfam" id="PF20981">
    <property type="entry name" value="AAR2_1st"/>
    <property type="match status" value="1"/>
</dbReference>
<dbReference type="InterPro" id="IPR038516">
    <property type="entry name" value="AAR2_N_sf"/>
</dbReference>
<organism evidence="4 5">
    <name type="scientific">Stentor coeruleus</name>
    <dbReference type="NCBI Taxonomy" id="5963"/>
    <lineage>
        <taxon>Eukaryota</taxon>
        <taxon>Sar</taxon>
        <taxon>Alveolata</taxon>
        <taxon>Ciliophora</taxon>
        <taxon>Postciliodesmatophora</taxon>
        <taxon>Heterotrichea</taxon>
        <taxon>Heterotrichida</taxon>
        <taxon>Stentoridae</taxon>
        <taxon>Stentor</taxon>
    </lineage>
</organism>
<dbReference type="AlphaFoldDB" id="A0A1R2BPQ6"/>
<evidence type="ECO:0000259" key="2">
    <source>
        <dbReference type="Pfam" id="PF05282"/>
    </source>
</evidence>
<proteinExistence type="inferred from homology"/>
<dbReference type="CDD" id="cd13777">
    <property type="entry name" value="Aar2_N"/>
    <property type="match status" value="1"/>
</dbReference>
<dbReference type="Gene3D" id="1.25.40.550">
    <property type="entry name" value="Aar2, C-terminal domain-like"/>
    <property type="match status" value="1"/>
</dbReference>
<protein>
    <recommendedName>
        <fullName evidence="6">AAR2 splicing factor homolog</fullName>
    </recommendedName>
</protein>
<reference evidence="4 5" key="1">
    <citation type="submission" date="2016-11" db="EMBL/GenBank/DDBJ databases">
        <title>The macronuclear genome of Stentor coeruleus: a giant cell with tiny introns.</title>
        <authorList>
            <person name="Slabodnick M."/>
            <person name="Ruby J.G."/>
            <person name="Reiff S.B."/>
            <person name="Swart E.C."/>
            <person name="Gosai S."/>
            <person name="Prabakaran S."/>
            <person name="Witkowska E."/>
            <person name="Larue G.E."/>
            <person name="Fisher S."/>
            <person name="Freeman R.M."/>
            <person name="Gunawardena J."/>
            <person name="Chu W."/>
            <person name="Stover N.A."/>
            <person name="Gregory B.D."/>
            <person name="Nowacki M."/>
            <person name="Derisi J."/>
            <person name="Roy S.W."/>
            <person name="Marshall W.F."/>
            <person name="Sood P."/>
        </authorList>
    </citation>
    <scope>NUCLEOTIDE SEQUENCE [LARGE SCALE GENOMIC DNA]</scope>
    <source>
        <strain evidence="4">WM001</strain>
    </source>
</reference>
<dbReference type="OrthoDB" id="288096at2759"/>
<dbReference type="Pfam" id="PF05282">
    <property type="entry name" value="AAR2"/>
    <property type="match status" value="1"/>
</dbReference>
<dbReference type="PANTHER" id="PTHR12689">
    <property type="entry name" value="A1 CISTRON SPLICING FACTOR AAR2-RELATED"/>
    <property type="match status" value="1"/>
</dbReference>
<sequence length="329" mass="38173">MVENRGFTLLLLEFPPKQELGLDNLSLNPGELFKGIKNIPQGLHFLYTSLRLGKTGRFFYTKEHSIIIMKWDTTIETFIYIDQEEESLYKNSIEEFLPLMVEYPNESWALWKELTDYITPKILFKLEPLSGMIPSASKEYDIQSQELESFNCNIPVIHYTPIPKRYFQQGMSAESITLYNYDKTAILRNTIGNGFDTFEELLGEMQFAFVSFLIGENPDSFEQWKNIFVLLCNCEQGVREEHQWFSKYIPVLYAQVKSLPKDLVVDPFLSSSFITSSLKSFISIIDDSSLNKTLQIRGEKLKKLVLKEFNISELDMIDDEEAPSIVYTD</sequence>
<dbReference type="InterPro" id="IPR033648">
    <property type="entry name" value="AAR2_C"/>
</dbReference>
<name>A0A1R2BPQ6_9CILI</name>
<dbReference type="InterPro" id="IPR033647">
    <property type="entry name" value="Aar2_N"/>
</dbReference>
<dbReference type="Gene3D" id="2.60.34.20">
    <property type="match status" value="1"/>
</dbReference>
<evidence type="ECO:0000313" key="5">
    <source>
        <dbReference type="Proteomes" id="UP000187209"/>
    </source>
</evidence>
<dbReference type="PANTHER" id="PTHR12689:SF4">
    <property type="entry name" value="PROTEIN AAR2 HOMOLOG"/>
    <property type="match status" value="1"/>
</dbReference>